<sequence>TQRSEEIQALVEVIRIILGYIILDNNSPGLEVVKAFADTVKMNKYLK</sequence>
<protein>
    <submittedName>
        <fullName evidence="1">24449_t:CDS:1</fullName>
    </submittedName>
</protein>
<evidence type="ECO:0000313" key="1">
    <source>
        <dbReference type="EMBL" id="CAG8849888.1"/>
    </source>
</evidence>
<dbReference type="EMBL" id="CAJVQB010098473">
    <property type="protein sequence ID" value="CAG8849888.1"/>
    <property type="molecule type" value="Genomic_DNA"/>
</dbReference>
<keyword evidence="2" id="KW-1185">Reference proteome</keyword>
<feature type="non-terminal residue" evidence="1">
    <location>
        <position position="1"/>
    </location>
</feature>
<gene>
    <name evidence="1" type="ORF">GMARGA_LOCUS39935</name>
</gene>
<accession>A0ABN7XAL4</accession>
<reference evidence="1 2" key="1">
    <citation type="submission" date="2021-06" db="EMBL/GenBank/DDBJ databases">
        <authorList>
            <person name="Kallberg Y."/>
            <person name="Tangrot J."/>
            <person name="Rosling A."/>
        </authorList>
    </citation>
    <scope>NUCLEOTIDE SEQUENCE [LARGE SCALE GENOMIC DNA]</scope>
    <source>
        <strain evidence="1 2">120-4 pot B 10/14</strain>
    </source>
</reference>
<dbReference type="Proteomes" id="UP000789901">
    <property type="component" value="Unassembled WGS sequence"/>
</dbReference>
<evidence type="ECO:0000313" key="2">
    <source>
        <dbReference type="Proteomes" id="UP000789901"/>
    </source>
</evidence>
<name>A0ABN7XAL4_GIGMA</name>
<feature type="non-terminal residue" evidence="1">
    <location>
        <position position="47"/>
    </location>
</feature>
<comment type="caution">
    <text evidence="1">The sequence shown here is derived from an EMBL/GenBank/DDBJ whole genome shotgun (WGS) entry which is preliminary data.</text>
</comment>
<proteinExistence type="predicted"/>
<organism evidence="1 2">
    <name type="scientific">Gigaspora margarita</name>
    <dbReference type="NCBI Taxonomy" id="4874"/>
    <lineage>
        <taxon>Eukaryota</taxon>
        <taxon>Fungi</taxon>
        <taxon>Fungi incertae sedis</taxon>
        <taxon>Mucoromycota</taxon>
        <taxon>Glomeromycotina</taxon>
        <taxon>Glomeromycetes</taxon>
        <taxon>Diversisporales</taxon>
        <taxon>Gigasporaceae</taxon>
        <taxon>Gigaspora</taxon>
    </lineage>
</organism>